<dbReference type="Proteomes" id="UP001302812">
    <property type="component" value="Unassembled WGS sequence"/>
</dbReference>
<feature type="region of interest" description="Disordered" evidence="1">
    <location>
        <begin position="602"/>
        <end position="630"/>
    </location>
</feature>
<evidence type="ECO:0000313" key="4">
    <source>
        <dbReference type="Proteomes" id="UP001302812"/>
    </source>
</evidence>
<organism evidence="3 4">
    <name type="scientific">Canariomyces notabilis</name>
    <dbReference type="NCBI Taxonomy" id="2074819"/>
    <lineage>
        <taxon>Eukaryota</taxon>
        <taxon>Fungi</taxon>
        <taxon>Dikarya</taxon>
        <taxon>Ascomycota</taxon>
        <taxon>Pezizomycotina</taxon>
        <taxon>Sordariomycetes</taxon>
        <taxon>Sordariomycetidae</taxon>
        <taxon>Sordariales</taxon>
        <taxon>Chaetomiaceae</taxon>
        <taxon>Canariomyces</taxon>
    </lineage>
</organism>
<feature type="compositionally biased region" description="Gly residues" evidence="1">
    <location>
        <begin position="83"/>
        <end position="93"/>
    </location>
</feature>
<keyword evidence="2" id="KW-0812">Transmembrane</keyword>
<feature type="region of interest" description="Disordered" evidence="1">
    <location>
        <begin position="656"/>
        <end position="697"/>
    </location>
</feature>
<feature type="region of interest" description="Disordered" evidence="1">
    <location>
        <begin position="578"/>
        <end position="597"/>
    </location>
</feature>
<evidence type="ECO:0000256" key="1">
    <source>
        <dbReference type="SAM" id="MobiDB-lite"/>
    </source>
</evidence>
<proteinExistence type="predicted"/>
<feature type="compositionally biased region" description="Polar residues" evidence="1">
    <location>
        <begin position="309"/>
        <end position="318"/>
    </location>
</feature>
<feature type="compositionally biased region" description="Gly residues" evidence="1">
    <location>
        <begin position="104"/>
        <end position="116"/>
    </location>
</feature>
<dbReference type="AlphaFoldDB" id="A0AAN6TIY1"/>
<gene>
    <name evidence="3" type="ORF">N656DRAFT_493399</name>
</gene>
<feature type="region of interest" description="Disordered" evidence="1">
    <location>
        <begin position="255"/>
        <end position="325"/>
    </location>
</feature>
<evidence type="ECO:0000256" key="2">
    <source>
        <dbReference type="SAM" id="Phobius"/>
    </source>
</evidence>
<feature type="transmembrane region" description="Helical" evidence="2">
    <location>
        <begin position="335"/>
        <end position="356"/>
    </location>
</feature>
<keyword evidence="2" id="KW-0472">Membrane</keyword>
<feature type="compositionally biased region" description="Gly residues" evidence="1">
    <location>
        <begin position="124"/>
        <end position="134"/>
    </location>
</feature>
<feature type="compositionally biased region" description="Low complexity" evidence="1">
    <location>
        <begin position="201"/>
        <end position="221"/>
    </location>
</feature>
<evidence type="ECO:0000313" key="3">
    <source>
        <dbReference type="EMBL" id="KAK4115303.1"/>
    </source>
</evidence>
<feature type="compositionally biased region" description="Low complexity" evidence="1">
    <location>
        <begin position="602"/>
        <end position="617"/>
    </location>
</feature>
<sequence>MPNGLDMAPLNDQGRVGVRREPCDGLPLSSGNGLYARQDRGGNRGNENGDGEGRGRFRNGNNNGGNDNDGGRGDNGDRDGGRRFGGGFRGGGRPNNNNNDNDGNGRGFGDGQGGGNGRDRGGGRGDGNGEGGGNGRDRGDGRSRGGGGEGDGRGDRRIGGGGGGRGDDGNNGGGRGGGDASVAPSNASPSLPSSSAPPPEFALSPEVPTSVTVDPSSTSTSVAVLESALAPSSTVEGNPTVTAFIPLMTSDPSNLPGAGQYAQAPDVSSAIEPSPTSIPNGLPPPRPLDSGSGTGQNNGNNLDNGSGAGSTVSNSDGNNRLEAAQNGMDPGAERILIAVGSIGVFVLVCFVVWTLWRTMRKSKKRNGSHRSGFLSVFPKRLASRVPFFRKLSWQSLEGTTVVGSPPQPVYHEKADSFDAPSVDMTTRDEKLQQQPQPQPPQEQAQAQQQSLPPVPTEGVVTQPQSVYQPQFYPPGLYYPGMVTNQPYAHQPQQSFSSTNAAQFGATMASEYVVSTMQTGTTAAPTVYYHPSLMTQQFSTAPYQGTGVYRQPSKVTSEVSSLSSGFGDDDIIAAQSLVNPSPVDGPSPVGGNPFTARFSWMTQDPNQQAQSQSQQPPQSRRETMYTETSEDLPARFRTLTSWVDQQTGRIHRAQQREQAHEVQPQVPVGNPGIPGIQNPPPGEQSFGMMMDDEEKPRRVEETLAAAAAVQQPTQRSGSTG</sequence>
<dbReference type="RefSeq" id="XP_064672873.1">
    <property type="nucleotide sequence ID" value="XM_064809830.1"/>
</dbReference>
<feature type="compositionally biased region" description="Low complexity" evidence="1">
    <location>
        <begin position="578"/>
        <end position="592"/>
    </location>
</feature>
<feature type="compositionally biased region" description="Low complexity" evidence="1">
    <location>
        <begin position="180"/>
        <end position="194"/>
    </location>
</feature>
<feature type="compositionally biased region" description="Gly residues" evidence="1">
    <location>
        <begin position="159"/>
        <end position="179"/>
    </location>
</feature>
<feature type="region of interest" description="Disordered" evidence="1">
    <location>
        <begin position="1"/>
        <end position="221"/>
    </location>
</feature>
<feature type="compositionally biased region" description="Basic and acidic residues" evidence="1">
    <location>
        <begin position="69"/>
        <end position="82"/>
    </location>
</feature>
<reference evidence="3" key="2">
    <citation type="submission" date="2023-05" db="EMBL/GenBank/DDBJ databases">
        <authorList>
            <consortium name="Lawrence Berkeley National Laboratory"/>
            <person name="Steindorff A."/>
            <person name="Hensen N."/>
            <person name="Bonometti L."/>
            <person name="Westerberg I."/>
            <person name="Brannstrom I.O."/>
            <person name="Guillou S."/>
            <person name="Cros-Aarteil S."/>
            <person name="Calhoun S."/>
            <person name="Haridas S."/>
            <person name="Kuo A."/>
            <person name="Mondo S."/>
            <person name="Pangilinan J."/>
            <person name="Riley R."/>
            <person name="Labutti K."/>
            <person name="Andreopoulos B."/>
            <person name="Lipzen A."/>
            <person name="Chen C."/>
            <person name="Yanf M."/>
            <person name="Daum C."/>
            <person name="Ng V."/>
            <person name="Clum A."/>
            <person name="Ohm R."/>
            <person name="Martin F."/>
            <person name="Silar P."/>
            <person name="Natvig D."/>
            <person name="Lalanne C."/>
            <person name="Gautier V."/>
            <person name="Ament-Velasquez S.L."/>
            <person name="Kruys A."/>
            <person name="Hutchinson M.I."/>
            <person name="Powell A.J."/>
            <person name="Barry K."/>
            <person name="Miller A.N."/>
            <person name="Grigoriev I.V."/>
            <person name="Debuchy R."/>
            <person name="Gladieux P."/>
            <person name="Thoren M.H."/>
            <person name="Johannesson H."/>
        </authorList>
    </citation>
    <scope>NUCLEOTIDE SEQUENCE</scope>
    <source>
        <strain evidence="3">CBS 508.74</strain>
    </source>
</reference>
<dbReference type="GeneID" id="89933954"/>
<feature type="compositionally biased region" description="Low complexity" evidence="1">
    <location>
        <begin position="660"/>
        <end position="675"/>
    </location>
</feature>
<keyword evidence="4" id="KW-1185">Reference proteome</keyword>
<dbReference type="EMBL" id="MU853335">
    <property type="protein sequence ID" value="KAK4115303.1"/>
    <property type="molecule type" value="Genomic_DNA"/>
</dbReference>
<comment type="caution">
    <text evidence="3">The sequence shown here is derived from an EMBL/GenBank/DDBJ whole genome shotgun (WGS) entry which is preliminary data.</text>
</comment>
<protein>
    <submittedName>
        <fullName evidence="3">Uncharacterized protein</fullName>
    </submittedName>
</protein>
<accession>A0AAN6TIY1</accession>
<name>A0AAN6TIY1_9PEZI</name>
<feature type="region of interest" description="Disordered" evidence="1">
    <location>
        <begin position="402"/>
        <end position="460"/>
    </location>
</feature>
<dbReference type="PRINTS" id="PR01228">
    <property type="entry name" value="EGGSHELL"/>
</dbReference>
<keyword evidence="2" id="KW-1133">Transmembrane helix</keyword>
<reference evidence="3" key="1">
    <citation type="journal article" date="2023" name="Mol. Phylogenet. Evol.">
        <title>Genome-scale phylogeny and comparative genomics of the fungal order Sordariales.</title>
        <authorList>
            <person name="Hensen N."/>
            <person name="Bonometti L."/>
            <person name="Westerberg I."/>
            <person name="Brannstrom I.O."/>
            <person name="Guillou S."/>
            <person name="Cros-Aarteil S."/>
            <person name="Calhoun S."/>
            <person name="Haridas S."/>
            <person name="Kuo A."/>
            <person name="Mondo S."/>
            <person name="Pangilinan J."/>
            <person name="Riley R."/>
            <person name="LaButti K."/>
            <person name="Andreopoulos B."/>
            <person name="Lipzen A."/>
            <person name="Chen C."/>
            <person name="Yan M."/>
            <person name="Daum C."/>
            <person name="Ng V."/>
            <person name="Clum A."/>
            <person name="Steindorff A."/>
            <person name="Ohm R.A."/>
            <person name="Martin F."/>
            <person name="Silar P."/>
            <person name="Natvig D.O."/>
            <person name="Lalanne C."/>
            <person name="Gautier V."/>
            <person name="Ament-Velasquez S.L."/>
            <person name="Kruys A."/>
            <person name="Hutchinson M.I."/>
            <person name="Powell A.J."/>
            <person name="Barry K."/>
            <person name="Miller A.N."/>
            <person name="Grigoriev I.V."/>
            <person name="Debuchy R."/>
            <person name="Gladieux P."/>
            <person name="Hiltunen Thoren M."/>
            <person name="Johannesson H."/>
        </authorList>
    </citation>
    <scope>NUCLEOTIDE SEQUENCE</scope>
    <source>
        <strain evidence="3">CBS 508.74</strain>
    </source>
</reference>